<dbReference type="Proteomes" id="UP000039324">
    <property type="component" value="Unassembled WGS sequence"/>
</dbReference>
<evidence type="ECO:0000313" key="5">
    <source>
        <dbReference type="Proteomes" id="UP000039324"/>
    </source>
</evidence>
<dbReference type="SUPFAM" id="SSF103473">
    <property type="entry name" value="MFS general substrate transporter"/>
    <property type="match status" value="1"/>
</dbReference>
<proteinExistence type="inferred from homology"/>
<reference evidence="4 5" key="1">
    <citation type="submission" date="2015-02" db="EMBL/GenBank/DDBJ databases">
        <authorList>
            <person name="Chooi Y.-H."/>
        </authorList>
    </citation>
    <scope>NUCLEOTIDE SEQUENCE [LARGE SCALE GENOMIC DNA]</scope>
    <source>
        <strain evidence="4">E3</strain>
    </source>
</reference>
<organism evidence="4 5">
    <name type="scientific">Plasmodiophora brassicae</name>
    <name type="common">Clubroot disease agent</name>
    <dbReference type="NCBI Taxonomy" id="37360"/>
    <lineage>
        <taxon>Eukaryota</taxon>
        <taxon>Sar</taxon>
        <taxon>Rhizaria</taxon>
        <taxon>Endomyxa</taxon>
        <taxon>Phytomyxea</taxon>
        <taxon>Plasmodiophorida</taxon>
        <taxon>Plasmodiophoridae</taxon>
        <taxon>Plasmodiophora</taxon>
    </lineage>
</organism>
<feature type="transmembrane region" description="Helical" evidence="3">
    <location>
        <begin position="419"/>
        <end position="436"/>
    </location>
</feature>
<feature type="transmembrane region" description="Helical" evidence="3">
    <location>
        <begin position="136"/>
        <end position="163"/>
    </location>
</feature>
<feature type="region of interest" description="Disordered" evidence="2">
    <location>
        <begin position="442"/>
        <end position="467"/>
    </location>
</feature>
<dbReference type="GO" id="GO:0005886">
    <property type="term" value="C:plasma membrane"/>
    <property type="evidence" value="ECO:0007669"/>
    <property type="project" value="TreeGrafter"/>
</dbReference>
<comment type="similarity">
    <text evidence="1">Belongs to the reduced folate carrier (RFC) transporter (TC 2.A.48) family.</text>
</comment>
<dbReference type="Pfam" id="PF01770">
    <property type="entry name" value="Folate_carrier"/>
    <property type="match status" value="2"/>
</dbReference>
<dbReference type="EMBL" id="CDSF01000091">
    <property type="protein sequence ID" value="CEO99595.1"/>
    <property type="molecule type" value="Genomic_DNA"/>
</dbReference>
<feature type="transmembrane region" description="Helical" evidence="3">
    <location>
        <begin position="329"/>
        <end position="349"/>
    </location>
</feature>
<evidence type="ECO:0000256" key="2">
    <source>
        <dbReference type="SAM" id="MobiDB-lite"/>
    </source>
</evidence>
<dbReference type="GO" id="GO:0090482">
    <property type="term" value="F:vitamin transmembrane transporter activity"/>
    <property type="evidence" value="ECO:0007669"/>
    <property type="project" value="InterPro"/>
</dbReference>
<evidence type="ECO:0000256" key="3">
    <source>
        <dbReference type="SAM" id="Phobius"/>
    </source>
</evidence>
<sequence>MRPPGYDGLDPISLSVSLLRPRRSRRTAPCCRRMRACAAAGDVTMAPGGARQWTTTAAFLGVTALLVNLKPSEDFLTPFFAGDKGLTPAQIADDVYPLFTYSYLLCLPPVLVAAEYCQRPKQVIVFGLMAREATRFLLIFGSGLLVMQLTQFTFGLAMAANVAMFGFVYKVVPVEKYHVMTGYIKSSTLAGHVLAGALGQFLLSTHRADIITLMWISQACVSAGAIVFVVFVTSRPCTRSGGASFNASACLVGAQWDLYKNGDVRRWSCCYWIAYAIAELLLTYSTPLFMVVDDAVDLNGVVASAARLAGAVGALVSTAPPIRLALGRFPVLFIVSSTGIVSACLVLMANASNVYLCYALSVLAYAILVMLITFGSAEIATRLPSDFYVALFCMTAFVSLCVQSVCQVALQLFPAVRKKFLVLAAVASLAVGGAFLSPASSAAHTRTDERPDTQESPLLASLPNQSV</sequence>
<dbReference type="OrthoDB" id="18814at2759"/>
<keyword evidence="3" id="KW-0472">Membrane</keyword>
<accession>A0A0G4IWF0</accession>
<evidence type="ECO:0000313" key="4">
    <source>
        <dbReference type="EMBL" id="CEO99595.1"/>
    </source>
</evidence>
<keyword evidence="3" id="KW-0812">Transmembrane</keyword>
<dbReference type="PANTHER" id="PTHR10686:SF18">
    <property type="entry name" value="IP11787P-RELATED"/>
    <property type="match status" value="1"/>
</dbReference>
<feature type="transmembrane region" description="Helical" evidence="3">
    <location>
        <begin position="387"/>
        <end position="413"/>
    </location>
</feature>
<evidence type="ECO:0000256" key="1">
    <source>
        <dbReference type="ARBA" id="ARBA00005773"/>
    </source>
</evidence>
<gene>
    <name evidence="4" type="ORF">PBRA_007328</name>
</gene>
<feature type="transmembrane region" description="Helical" evidence="3">
    <location>
        <begin position="271"/>
        <end position="292"/>
    </location>
</feature>
<dbReference type="AlphaFoldDB" id="A0A0G4IWF0"/>
<dbReference type="PANTHER" id="PTHR10686">
    <property type="entry name" value="FOLATE TRANSPORTER"/>
    <property type="match status" value="1"/>
</dbReference>
<dbReference type="InterPro" id="IPR036259">
    <property type="entry name" value="MFS_trans_sf"/>
</dbReference>
<dbReference type="Gene3D" id="1.20.1250.20">
    <property type="entry name" value="MFS general substrate transporter like domains"/>
    <property type="match status" value="1"/>
</dbReference>
<dbReference type="InterPro" id="IPR002666">
    <property type="entry name" value="Folate_carrier"/>
</dbReference>
<evidence type="ECO:0008006" key="6">
    <source>
        <dbReference type="Google" id="ProtNLM"/>
    </source>
</evidence>
<dbReference type="OMA" id="IACISTR"/>
<keyword evidence="5" id="KW-1185">Reference proteome</keyword>
<feature type="transmembrane region" description="Helical" evidence="3">
    <location>
        <begin position="210"/>
        <end position="231"/>
    </location>
</feature>
<keyword evidence="3" id="KW-1133">Transmembrane helix</keyword>
<protein>
    <recommendedName>
        <fullName evidence="6">Major facilitator superfamily (MFS) profile domain-containing protein</fullName>
    </recommendedName>
</protein>
<name>A0A0G4IWF0_PLABS</name>
<feature type="transmembrane region" description="Helical" evidence="3">
    <location>
        <begin position="355"/>
        <end position="375"/>
    </location>
</feature>